<proteinExistence type="predicted"/>
<accession>A0A090KVS9</accession>
<dbReference type="GeneID" id="36373976"/>
<dbReference type="Proteomes" id="UP000035682">
    <property type="component" value="Unplaced"/>
</dbReference>
<dbReference type="AlphaFoldDB" id="A0A090KVS9"/>
<reference evidence="3" key="3">
    <citation type="submission" date="2020-12" db="UniProtKB">
        <authorList>
            <consortium name="WormBaseParasite"/>
        </authorList>
    </citation>
    <scope>IDENTIFICATION</scope>
</reference>
<organism evidence="1">
    <name type="scientific">Strongyloides ratti</name>
    <name type="common">Parasitic roundworm</name>
    <dbReference type="NCBI Taxonomy" id="34506"/>
    <lineage>
        <taxon>Eukaryota</taxon>
        <taxon>Metazoa</taxon>
        <taxon>Ecdysozoa</taxon>
        <taxon>Nematoda</taxon>
        <taxon>Chromadorea</taxon>
        <taxon>Rhabditida</taxon>
        <taxon>Tylenchina</taxon>
        <taxon>Panagrolaimomorpha</taxon>
        <taxon>Strongyloidoidea</taxon>
        <taxon>Strongyloididae</taxon>
        <taxon>Strongyloides</taxon>
    </lineage>
</organism>
<name>A0A090KVS9_STRRB</name>
<evidence type="ECO:0000313" key="1">
    <source>
        <dbReference type="EMBL" id="CEF61605.1"/>
    </source>
</evidence>
<dbReference type="CTD" id="36373976"/>
<protein>
    <submittedName>
        <fullName evidence="1 3">Uncharacterized protein</fullName>
    </submittedName>
</protein>
<feature type="non-terminal residue" evidence="1">
    <location>
        <position position="1"/>
    </location>
</feature>
<dbReference type="WBParaSite" id="SRAE_0000072200.1">
    <property type="protein sequence ID" value="SRAE_0000072200.1"/>
    <property type="gene ID" value="WBGene00256479"/>
</dbReference>
<reference evidence="1" key="1">
    <citation type="submission" date="2014-09" db="EMBL/GenBank/DDBJ databases">
        <authorList>
            <person name="Aslett A.Martin."/>
        </authorList>
    </citation>
    <scope>NUCLEOTIDE SEQUENCE</scope>
    <source>
        <strain evidence="1">ED321 Heterogonic</strain>
    </source>
</reference>
<evidence type="ECO:0000313" key="2">
    <source>
        <dbReference type="Proteomes" id="UP000035682"/>
    </source>
</evidence>
<dbReference type="RefSeq" id="XP_024500813.1">
    <property type="nucleotide sequence ID" value="XM_024646657.1"/>
</dbReference>
<dbReference type="WormBase" id="SRAE_0000072200">
    <property type="protein sequence ID" value="SRP00615"/>
    <property type="gene ID" value="WBGene00256479"/>
</dbReference>
<evidence type="ECO:0000313" key="3">
    <source>
        <dbReference type="WBParaSite" id="SRAE_0000072200.1"/>
    </source>
</evidence>
<sequence length="99" mass="11303">VDCAKVCRLEKLVEDRDSVGLEESIVPLRTPFVSGSSRIWVYEDDCETGELESRVKNVRFLYISCIKDSKSWIALSGQGRESYGRLPERSLRMEVVFLA</sequence>
<gene>
    <name evidence="1 3 4" type="ORF">SRAE_0000072200</name>
</gene>
<dbReference type="EMBL" id="LN609420">
    <property type="protein sequence ID" value="CEF61605.1"/>
    <property type="molecule type" value="Genomic_DNA"/>
</dbReference>
<accession>A0A7I5TB60</accession>
<evidence type="ECO:0000313" key="4">
    <source>
        <dbReference type="WormBase" id="SRAE_0000072200"/>
    </source>
</evidence>
<reference evidence="2" key="2">
    <citation type="submission" date="2014-09" db="EMBL/GenBank/DDBJ databases">
        <authorList>
            <person name="Martin A.A."/>
        </authorList>
    </citation>
    <scope>NUCLEOTIDE SEQUENCE</scope>
    <source>
        <strain evidence="2">ED321</strain>
    </source>
</reference>
<keyword evidence="2" id="KW-1185">Reference proteome</keyword>